<keyword evidence="7" id="KW-0406">Ion transport</keyword>
<dbReference type="GO" id="GO:0005886">
    <property type="term" value="C:plasma membrane"/>
    <property type="evidence" value="ECO:0007669"/>
    <property type="project" value="UniProtKB-SubCell"/>
</dbReference>
<proteinExistence type="predicted"/>
<evidence type="ECO:0000256" key="2">
    <source>
        <dbReference type="ARBA" id="ARBA00022448"/>
    </source>
</evidence>
<evidence type="ECO:0000256" key="6">
    <source>
        <dbReference type="ARBA" id="ARBA00023053"/>
    </source>
</evidence>
<dbReference type="Proteomes" id="UP000243540">
    <property type="component" value="Unassembled WGS sequence"/>
</dbReference>
<feature type="transmembrane region" description="Helical" evidence="10">
    <location>
        <begin position="229"/>
        <end position="248"/>
    </location>
</feature>
<keyword evidence="3" id="KW-1003">Cell membrane</keyword>
<feature type="transmembrane region" description="Helical" evidence="10">
    <location>
        <begin position="316"/>
        <end position="334"/>
    </location>
</feature>
<dbReference type="AlphaFoldDB" id="A0A1Y2T0N0"/>
<feature type="transmembrane region" description="Helical" evidence="10">
    <location>
        <begin position="471"/>
        <end position="492"/>
    </location>
</feature>
<evidence type="ECO:0000256" key="4">
    <source>
        <dbReference type="ARBA" id="ARBA00022692"/>
    </source>
</evidence>
<feature type="transmembrane region" description="Helical" evidence="10">
    <location>
        <begin position="260"/>
        <end position="282"/>
    </location>
</feature>
<evidence type="ECO:0000256" key="9">
    <source>
        <dbReference type="ARBA" id="ARBA00023201"/>
    </source>
</evidence>
<dbReference type="STRING" id="1160091.B9T39_00040"/>
<dbReference type="Gene3D" id="6.10.140.1330">
    <property type="match status" value="1"/>
</dbReference>
<feature type="transmembrane region" description="Helical" evidence="10">
    <location>
        <begin position="294"/>
        <end position="310"/>
    </location>
</feature>
<feature type="transmembrane region" description="Helical" evidence="10">
    <location>
        <begin position="388"/>
        <end position="409"/>
    </location>
</feature>
<evidence type="ECO:0000256" key="7">
    <source>
        <dbReference type="ARBA" id="ARBA00023065"/>
    </source>
</evidence>
<keyword evidence="4 10" id="KW-0812">Transmembrane</keyword>
<dbReference type="GO" id="GO:0015385">
    <property type="term" value="F:sodium:proton antiporter activity"/>
    <property type="evidence" value="ECO:0007669"/>
    <property type="project" value="InterPro"/>
</dbReference>
<dbReference type="PANTHER" id="PTHR10110">
    <property type="entry name" value="SODIUM/HYDROGEN EXCHANGER"/>
    <property type="match status" value="1"/>
</dbReference>
<keyword evidence="2" id="KW-0813">Transport</keyword>
<keyword evidence="8 10" id="KW-0472">Membrane</keyword>
<feature type="transmembrane region" description="Helical" evidence="10">
    <location>
        <begin position="81"/>
        <end position="101"/>
    </location>
</feature>
<dbReference type="GO" id="GO:0015386">
    <property type="term" value="F:potassium:proton antiporter activity"/>
    <property type="evidence" value="ECO:0007669"/>
    <property type="project" value="TreeGrafter"/>
</dbReference>
<evidence type="ECO:0000256" key="5">
    <source>
        <dbReference type="ARBA" id="ARBA00022989"/>
    </source>
</evidence>
<comment type="caution">
    <text evidence="12">The sequence shown here is derived from an EMBL/GenBank/DDBJ whole genome shotgun (WGS) entry which is preliminary data.</text>
</comment>
<reference evidence="12 13" key="1">
    <citation type="submission" date="2017-04" db="EMBL/GenBank/DDBJ databases">
        <title>Draft genome sequences of Alloscardovia macacae UMA81211 and UMA81212 isolated from the feces of a rhesus macaque (Macaca mulatta).</title>
        <authorList>
            <person name="Albert K."/>
            <person name="Sela D.A."/>
        </authorList>
    </citation>
    <scope>NUCLEOTIDE SEQUENCE [LARGE SCALE GENOMIC DNA]</scope>
    <source>
        <strain evidence="12 13">UMA81212</strain>
    </source>
</reference>
<keyword evidence="6" id="KW-0915">Sodium</keyword>
<dbReference type="Pfam" id="PF00999">
    <property type="entry name" value="Na_H_Exchanger"/>
    <property type="match status" value="1"/>
</dbReference>
<evidence type="ECO:0000256" key="1">
    <source>
        <dbReference type="ARBA" id="ARBA00004651"/>
    </source>
</evidence>
<feature type="transmembrane region" description="Helical" evidence="10">
    <location>
        <begin position="162"/>
        <end position="180"/>
    </location>
</feature>
<gene>
    <name evidence="12" type="ORF">B9T39_00040</name>
</gene>
<keyword evidence="5 10" id="KW-1133">Transmembrane helix</keyword>
<evidence type="ECO:0000313" key="12">
    <source>
        <dbReference type="EMBL" id="OTA30138.1"/>
    </source>
</evidence>
<comment type="subcellular location">
    <subcellularLocation>
        <location evidence="1">Cell membrane</location>
        <topology evidence="1">Multi-pass membrane protein</topology>
    </subcellularLocation>
</comment>
<evidence type="ECO:0000256" key="3">
    <source>
        <dbReference type="ARBA" id="ARBA00022475"/>
    </source>
</evidence>
<feature type="domain" description="Cation/H+ exchanger transmembrane" evidence="11">
    <location>
        <begin position="97"/>
        <end position="491"/>
    </location>
</feature>
<organism evidence="12 13">
    <name type="scientific">Alloscardovia macacae</name>
    <dbReference type="NCBI Taxonomy" id="1160091"/>
    <lineage>
        <taxon>Bacteria</taxon>
        <taxon>Bacillati</taxon>
        <taxon>Actinomycetota</taxon>
        <taxon>Actinomycetes</taxon>
        <taxon>Bifidobacteriales</taxon>
        <taxon>Bifidobacteriaceae</taxon>
        <taxon>Alloscardovia</taxon>
    </lineage>
</organism>
<dbReference type="InterPro" id="IPR018422">
    <property type="entry name" value="Cation/H_exchanger_CPA1"/>
</dbReference>
<dbReference type="PANTHER" id="PTHR10110:SF86">
    <property type="entry name" value="SODIUM_HYDROGEN EXCHANGER 7"/>
    <property type="match status" value="1"/>
</dbReference>
<sequence length="782" mass="85939">MYGHCGFIKLDAVTSSSLAVSSDICAPLSPARGETLTGSRRAQVSLKLTLEKRNANVHRTPSRRLVAPERFTENRWIMESLLLILEIGIAVVVSSLLSPYIPRVSMPLVQILLGVMWFFIPGLPIININSELFLLLFIAPLLYFEAMHLSRSGLRKNFGISLSLAVGLVLLSVFISGFTINLLFSAIPVAAGCALGAALSPTDAVAVAQLGNDAQLTRRQTTVLETESLFNDAAGIVSFQFALVWLTTGVFSPVVFVENVALSFVGGALVGAALGWCMNRLIGWLRRMRLETTTNRILIELIFPFATYWIGQELGVSGVIAVVCAGLMAVYHRVGVGEDLAEVNRVSGAVWEVFTFVLNGSVFVLLGIELPLAMRQSIISARINTLGAIAAAAIVFIILLLVRFLWIAAMLRTARSEDTGERRRMTRERWHSAAVMTFGGAKGTISLILAFSLPSELDTMTNFPVRTAGLFIAAVYIVLSLLVANILVPILAPPEKDEDGHKFALANLEMLNRTLITISRLDNTSSSPEEHLAIEAVMRSYNSRIARQRGNVLSQDELAILQAARIEMREWQSLWLENYVRCHPEAKDACQRLLAPIEFSLSYDEAGWKKHLRTRLYFMRLKITVALRAARAALRFTWNRTVEVTTGSDDVEYGRSQITRIQIQMLQDSIHHLFTLINYDQIPPIVGSTIVSELRTILRSLQAPSRPVAGVGAGAGGGASAGVGGTSGRRDTVLHQFNTVLSQAYAIELETIRTMAENQEITRDQAKTMRRNVFIMQSDSAV</sequence>
<dbReference type="EMBL" id="NEKC01000001">
    <property type="protein sequence ID" value="OTA30138.1"/>
    <property type="molecule type" value="Genomic_DNA"/>
</dbReference>
<name>A0A1Y2T0N0_9BIFI</name>
<keyword evidence="9" id="KW-0739">Sodium transport</keyword>
<feature type="transmembrane region" description="Helical" evidence="10">
    <location>
        <begin position="346"/>
        <end position="368"/>
    </location>
</feature>
<protein>
    <recommendedName>
        <fullName evidence="11">Cation/H+ exchanger transmembrane domain-containing protein</fullName>
    </recommendedName>
</protein>
<dbReference type="InterPro" id="IPR006153">
    <property type="entry name" value="Cation/H_exchanger_TM"/>
</dbReference>
<evidence type="ECO:0000313" key="13">
    <source>
        <dbReference type="Proteomes" id="UP000243540"/>
    </source>
</evidence>
<dbReference type="GO" id="GO:0098719">
    <property type="term" value="P:sodium ion import across plasma membrane"/>
    <property type="evidence" value="ECO:0007669"/>
    <property type="project" value="TreeGrafter"/>
</dbReference>
<evidence type="ECO:0000256" key="8">
    <source>
        <dbReference type="ARBA" id="ARBA00023136"/>
    </source>
</evidence>
<accession>A0A1Y2T0N0</accession>
<feature type="transmembrane region" description="Helical" evidence="10">
    <location>
        <begin position="186"/>
        <end position="208"/>
    </location>
</feature>
<evidence type="ECO:0000259" key="11">
    <source>
        <dbReference type="Pfam" id="PF00999"/>
    </source>
</evidence>
<dbReference type="GO" id="GO:0051453">
    <property type="term" value="P:regulation of intracellular pH"/>
    <property type="evidence" value="ECO:0007669"/>
    <property type="project" value="TreeGrafter"/>
</dbReference>
<feature type="transmembrane region" description="Helical" evidence="10">
    <location>
        <begin position="430"/>
        <end position="451"/>
    </location>
</feature>
<evidence type="ECO:0000256" key="10">
    <source>
        <dbReference type="SAM" id="Phobius"/>
    </source>
</evidence>